<gene>
    <name evidence="2" type="primary">ORF61770</name>
</gene>
<sequence length="707" mass="77730">KTHKTDIINLIKFPSHSHDALKPTNMGEAIGVKLSTHLILKFFLAIFALTNVIRRTESKLFIDVISVAKKNSYVVYTNGSILNRPIDKDWLTCGIGSGIVFLVDPNGDCYDTKAFSITRGSVNLISVDNLRDRNYNQDFTVIDARIADGEDTITRSCVVPGLLAGERIGPGDVTTTGNASYSTGVIPKISLPRGTSVTLKVPGICCSCTTLNCGITITAGNTADFAICSKGLGKKAFVYDQNKKCNLTGGTCVFGNPSGIDAYLPTETNYSPGTPMAVTFNTYLTTGMHSRPWDNGFSERETEAQTGVGRRKLLQLDAGSFILATAAMAEATYAVIELGKLKDAVNAGFEVTDRNDRKIFAELVIHEQEIFYNLQQIVWISERDRETDLGIGAINADSEKYNELFEAIVYSLDSLVDYTLYFTNFYTIGFATLENSMNQALDQFKVDYPNRTIVMSAKGTVSVKIYSVEGDLLTGDCEKSYCDGKNCQLEGKFTHFQSKTVANEEENPYLTIGSCGIYSEALSTSDYYTVFYTETFKDRIKALEKAKAKFCYVLESDCYVPMNLTNALLTETRKVAETVGFKTTMSPSQEYYITCEDVKEDYQTVMAENGLACESYYSAQSLRDSLNTFHRINFTLESAAGAFNKALADSGFGSLGSIFGSIFDLSVTAKLVIVLLVVVVIEGVAIGFLYYKTIFDTRASMVREMGP</sequence>
<evidence type="ECO:0000313" key="2">
    <source>
        <dbReference type="EMBL" id="CEK67215.1"/>
    </source>
</evidence>
<feature type="non-terminal residue" evidence="2">
    <location>
        <position position="1"/>
    </location>
</feature>
<reference evidence="2" key="1">
    <citation type="submission" date="2014-12" db="EMBL/GenBank/DDBJ databases">
        <title>Insight into the proteome of Arion vulgaris.</title>
        <authorList>
            <person name="Aradska J."/>
            <person name="Bulat T."/>
            <person name="Smidak R."/>
            <person name="Sarate P."/>
            <person name="Gangsoo J."/>
            <person name="Sialana F."/>
            <person name="Bilban M."/>
            <person name="Lubec G."/>
        </authorList>
    </citation>
    <scope>NUCLEOTIDE SEQUENCE</scope>
    <source>
        <tissue evidence="2">Skin</tissue>
    </source>
</reference>
<proteinExistence type="predicted"/>
<keyword evidence="1" id="KW-1133">Transmembrane helix</keyword>
<keyword evidence="1" id="KW-0812">Transmembrane</keyword>
<accession>A0A0B6ZHH9</accession>
<feature type="transmembrane region" description="Helical" evidence="1">
    <location>
        <begin position="671"/>
        <end position="691"/>
    </location>
</feature>
<protein>
    <submittedName>
        <fullName evidence="2">Uncharacterized protein</fullName>
    </submittedName>
</protein>
<keyword evidence="1" id="KW-0472">Membrane</keyword>
<evidence type="ECO:0000256" key="1">
    <source>
        <dbReference type="SAM" id="Phobius"/>
    </source>
</evidence>
<name>A0A0B6ZHH9_9EUPU</name>
<dbReference type="AlphaFoldDB" id="A0A0B6ZHH9"/>
<organism evidence="2">
    <name type="scientific">Arion vulgaris</name>
    <dbReference type="NCBI Taxonomy" id="1028688"/>
    <lineage>
        <taxon>Eukaryota</taxon>
        <taxon>Metazoa</taxon>
        <taxon>Spiralia</taxon>
        <taxon>Lophotrochozoa</taxon>
        <taxon>Mollusca</taxon>
        <taxon>Gastropoda</taxon>
        <taxon>Heterobranchia</taxon>
        <taxon>Euthyneura</taxon>
        <taxon>Panpulmonata</taxon>
        <taxon>Eupulmonata</taxon>
        <taxon>Stylommatophora</taxon>
        <taxon>Helicina</taxon>
        <taxon>Arionoidea</taxon>
        <taxon>Arionidae</taxon>
        <taxon>Arion</taxon>
    </lineage>
</organism>
<dbReference type="EMBL" id="HACG01020350">
    <property type="protein sequence ID" value="CEK67215.1"/>
    <property type="molecule type" value="Transcribed_RNA"/>
</dbReference>